<reference evidence="7" key="1">
    <citation type="submission" date="2023-06" db="EMBL/GenBank/DDBJ databases">
        <title>Multi-omics analyses reveal the molecular pathogenesis toolkit of Lasiodiplodia hormozganensis, a cross-kingdom pathogen.</title>
        <authorList>
            <person name="Felix C."/>
            <person name="Meneses R."/>
            <person name="Goncalves M.F.M."/>
            <person name="Tilleman L."/>
            <person name="Duarte A.S."/>
            <person name="Jorrin-Novo J.V."/>
            <person name="Van De Peer Y."/>
            <person name="Deforce D."/>
            <person name="Van Nieuwerburgh F."/>
            <person name="Esteves A.C."/>
            <person name="Alves A."/>
        </authorList>
    </citation>
    <scope>NUCLEOTIDE SEQUENCE</scope>
    <source>
        <strain evidence="7">CBS 339.90</strain>
    </source>
</reference>
<dbReference type="Pfam" id="PF04082">
    <property type="entry name" value="Fungal_trans"/>
    <property type="match status" value="1"/>
</dbReference>
<evidence type="ECO:0000256" key="4">
    <source>
        <dbReference type="ARBA" id="ARBA00023163"/>
    </source>
</evidence>
<evidence type="ECO:0000313" key="7">
    <source>
        <dbReference type="EMBL" id="KAK0609802.1"/>
    </source>
</evidence>
<keyword evidence="2" id="KW-0479">Metal-binding</keyword>
<keyword evidence="5" id="KW-0539">Nucleus</keyword>
<dbReference type="GO" id="GO:0008270">
    <property type="term" value="F:zinc ion binding"/>
    <property type="evidence" value="ECO:0007669"/>
    <property type="project" value="InterPro"/>
</dbReference>
<dbReference type="SMART" id="SM00906">
    <property type="entry name" value="Fungal_trans"/>
    <property type="match status" value="1"/>
</dbReference>
<evidence type="ECO:0000256" key="1">
    <source>
        <dbReference type="ARBA" id="ARBA00004123"/>
    </source>
</evidence>
<dbReference type="SMART" id="SM00066">
    <property type="entry name" value="GAL4"/>
    <property type="match status" value="1"/>
</dbReference>
<evidence type="ECO:0000256" key="3">
    <source>
        <dbReference type="ARBA" id="ARBA00023015"/>
    </source>
</evidence>
<dbReference type="PROSITE" id="PS50048">
    <property type="entry name" value="ZN2_CY6_FUNGAL_2"/>
    <property type="match status" value="1"/>
</dbReference>
<dbReference type="PANTHER" id="PTHR47338:SF10">
    <property type="entry name" value="TRANSCRIPTION FACTOR DOMAIN-CONTAINING PROTEIN-RELATED"/>
    <property type="match status" value="1"/>
</dbReference>
<feature type="domain" description="Zn(2)-C6 fungal-type" evidence="6">
    <location>
        <begin position="49"/>
        <end position="79"/>
    </location>
</feature>
<dbReference type="EMBL" id="JAUJDW010000240">
    <property type="protein sequence ID" value="KAK0609802.1"/>
    <property type="molecule type" value="Genomic_DNA"/>
</dbReference>
<dbReference type="AlphaFoldDB" id="A0AA39TGE3"/>
<evidence type="ECO:0000256" key="5">
    <source>
        <dbReference type="ARBA" id="ARBA00023242"/>
    </source>
</evidence>
<dbReference type="GO" id="GO:0000981">
    <property type="term" value="F:DNA-binding transcription factor activity, RNA polymerase II-specific"/>
    <property type="evidence" value="ECO:0007669"/>
    <property type="project" value="InterPro"/>
</dbReference>
<comment type="subcellular location">
    <subcellularLocation>
        <location evidence="1">Nucleus</location>
    </subcellularLocation>
</comment>
<accession>A0AA39TGE3</accession>
<protein>
    <recommendedName>
        <fullName evidence="6">Zn(2)-C6 fungal-type domain-containing protein</fullName>
    </recommendedName>
</protein>
<evidence type="ECO:0000313" key="8">
    <source>
        <dbReference type="Proteomes" id="UP001175001"/>
    </source>
</evidence>
<dbReference type="InterPro" id="IPR001138">
    <property type="entry name" value="Zn2Cys6_DnaBD"/>
</dbReference>
<keyword evidence="3" id="KW-0805">Transcription regulation</keyword>
<keyword evidence="4" id="KW-0804">Transcription</keyword>
<dbReference type="Proteomes" id="UP001175001">
    <property type="component" value="Unassembled WGS sequence"/>
</dbReference>
<dbReference type="Pfam" id="PF00172">
    <property type="entry name" value="Zn_clus"/>
    <property type="match status" value="1"/>
</dbReference>
<dbReference type="InterPro" id="IPR036864">
    <property type="entry name" value="Zn2-C6_fun-type_DNA-bd_sf"/>
</dbReference>
<keyword evidence="8" id="KW-1185">Reference proteome</keyword>
<evidence type="ECO:0000256" key="2">
    <source>
        <dbReference type="ARBA" id="ARBA00022723"/>
    </source>
</evidence>
<dbReference type="SUPFAM" id="SSF57701">
    <property type="entry name" value="Zn2/Cys6 DNA-binding domain"/>
    <property type="match status" value="1"/>
</dbReference>
<sequence>MHKGAALPAVIVAAIAARAIPIPPARRRLRLRYRAMQSPTRPGSRRKLVCHACRARKKRCDGGRPRCDSCQKWDQPCYYAATTPSDAGGAWYQHPDRVPGAWAPPAARRRAQQAPPDDCFAVQPMAEWPPLMTPLLTPPAAPAIPDEALLEDIPSLTFDDALSFSSLSWPCSRLPSVSLDSPAPASSLPAQPDLVRLVDLFFAHFHPFVPCLHEASFRDSFCNSPIQGDAPALVYAVLAVAACMHTDAAVRQRQDEWLSRAKALYRENCNEQSVQMVQTALCLAFHALVTGDLQALWMLLGDSWRKACLMGFNRLDAPDHPGLKPFAPAPQDAREKEQRRRIFWTIFLLDRGTSFPCGLPYAIDDRQFLVNLPVRENIFAGTGPLDPEDAGSVPFTHKLSSLISAKPAQGDAPPIMHHLIKAYVIMGRIVEHTHSIYPQQSDHSGHNELDSALVRFRLSLPRCATELSRAAPCALKYVLWLGMILHANTVLLHFTPANSSTNEEDQDSSRAFEYCLAAARAIVQLVKDASRIATDTLANPHISPALYLASRILLIQWHRDKDPQLRDDIDLILLAFDRIADAFPVLAQKFTTRINSDVLLDTESVRTLRAAGARGLLVQCSSWNRR</sequence>
<evidence type="ECO:0000259" key="6">
    <source>
        <dbReference type="PROSITE" id="PS50048"/>
    </source>
</evidence>
<gene>
    <name evidence="7" type="ORF">DIS24_g12243</name>
</gene>
<proteinExistence type="predicted"/>
<dbReference type="PROSITE" id="PS00463">
    <property type="entry name" value="ZN2_CY6_FUNGAL_1"/>
    <property type="match status" value="1"/>
</dbReference>
<dbReference type="GO" id="GO:0005634">
    <property type="term" value="C:nucleus"/>
    <property type="evidence" value="ECO:0007669"/>
    <property type="project" value="UniProtKB-SubCell"/>
</dbReference>
<dbReference type="InterPro" id="IPR050815">
    <property type="entry name" value="TF_fung"/>
</dbReference>
<name>A0AA39TGE3_9PEZI</name>
<comment type="caution">
    <text evidence="7">The sequence shown here is derived from an EMBL/GenBank/DDBJ whole genome shotgun (WGS) entry which is preliminary data.</text>
</comment>
<dbReference type="GO" id="GO:0003677">
    <property type="term" value="F:DNA binding"/>
    <property type="evidence" value="ECO:0007669"/>
    <property type="project" value="InterPro"/>
</dbReference>
<dbReference type="Gene3D" id="4.10.240.10">
    <property type="entry name" value="Zn(2)-C6 fungal-type DNA-binding domain"/>
    <property type="match status" value="1"/>
</dbReference>
<dbReference type="CDD" id="cd12148">
    <property type="entry name" value="fungal_TF_MHR"/>
    <property type="match status" value="1"/>
</dbReference>
<dbReference type="CDD" id="cd00067">
    <property type="entry name" value="GAL4"/>
    <property type="match status" value="1"/>
</dbReference>
<dbReference type="PANTHER" id="PTHR47338">
    <property type="entry name" value="ZN(II)2CYS6 TRANSCRIPTION FACTOR (EUROFUNG)-RELATED"/>
    <property type="match status" value="1"/>
</dbReference>
<dbReference type="InterPro" id="IPR007219">
    <property type="entry name" value="XnlR_reg_dom"/>
</dbReference>
<organism evidence="7 8">
    <name type="scientific">Lasiodiplodia hormozganensis</name>
    <dbReference type="NCBI Taxonomy" id="869390"/>
    <lineage>
        <taxon>Eukaryota</taxon>
        <taxon>Fungi</taxon>
        <taxon>Dikarya</taxon>
        <taxon>Ascomycota</taxon>
        <taxon>Pezizomycotina</taxon>
        <taxon>Dothideomycetes</taxon>
        <taxon>Dothideomycetes incertae sedis</taxon>
        <taxon>Botryosphaeriales</taxon>
        <taxon>Botryosphaeriaceae</taxon>
        <taxon>Lasiodiplodia</taxon>
    </lineage>
</organism>
<dbReference type="GO" id="GO:0006351">
    <property type="term" value="P:DNA-templated transcription"/>
    <property type="evidence" value="ECO:0007669"/>
    <property type="project" value="InterPro"/>
</dbReference>